<keyword evidence="1" id="KW-1185">Reference proteome</keyword>
<accession>A0A915HYP1</accession>
<proteinExistence type="predicted"/>
<evidence type="ECO:0000313" key="1">
    <source>
        <dbReference type="Proteomes" id="UP000887565"/>
    </source>
</evidence>
<organism evidence="1 2">
    <name type="scientific">Romanomermis culicivorax</name>
    <name type="common">Nematode worm</name>
    <dbReference type="NCBI Taxonomy" id="13658"/>
    <lineage>
        <taxon>Eukaryota</taxon>
        <taxon>Metazoa</taxon>
        <taxon>Ecdysozoa</taxon>
        <taxon>Nematoda</taxon>
        <taxon>Enoplea</taxon>
        <taxon>Dorylaimia</taxon>
        <taxon>Mermithida</taxon>
        <taxon>Mermithoidea</taxon>
        <taxon>Mermithidae</taxon>
        <taxon>Romanomermis</taxon>
    </lineage>
</organism>
<dbReference type="Proteomes" id="UP000887565">
    <property type="component" value="Unplaced"/>
</dbReference>
<reference evidence="2" key="1">
    <citation type="submission" date="2022-11" db="UniProtKB">
        <authorList>
            <consortium name="WormBaseParasite"/>
        </authorList>
    </citation>
    <scope>IDENTIFICATION</scope>
</reference>
<name>A0A915HYP1_ROMCU</name>
<dbReference type="WBParaSite" id="nRc.2.0.1.t06956-RA">
    <property type="protein sequence ID" value="nRc.2.0.1.t06956-RA"/>
    <property type="gene ID" value="nRc.2.0.1.g06956"/>
</dbReference>
<evidence type="ECO:0000313" key="2">
    <source>
        <dbReference type="WBParaSite" id="nRc.2.0.1.t06956-RA"/>
    </source>
</evidence>
<dbReference type="AlphaFoldDB" id="A0A915HYP1"/>
<sequence>MFVSKPSGEKYKTWVNIPVPYQKARLNIPECARSVDPLKKKRGKIAIEKKLAPEKERISFEKEKFAAKIRLLETLVRYLSHDPAGHLSLDLSRHLVQQWLTVQPENCMTANGL</sequence>
<protein>
    <submittedName>
        <fullName evidence="2">Uncharacterized protein</fullName>
    </submittedName>
</protein>